<sequence>MSTSRTPTLDWAYQPAYFNATTADGGLLDLAGGSGFKVLTSAFAIRAQSSASRTVAFVDLSASGTPYRAFGLVRHGLRLPDDQQPACDAGDPDAVRSPE</sequence>
<organism evidence="1">
    <name type="scientific">Xanthomonas oryzae pv. oryzae</name>
    <dbReference type="NCBI Taxonomy" id="64187"/>
    <lineage>
        <taxon>Bacteria</taxon>
        <taxon>Pseudomonadati</taxon>
        <taxon>Pseudomonadota</taxon>
        <taxon>Gammaproteobacteria</taxon>
        <taxon>Lysobacterales</taxon>
        <taxon>Lysobacteraceae</taxon>
        <taxon>Xanthomonas</taxon>
    </lineage>
</organism>
<dbReference type="AlphaFoldDB" id="A0A854CHA9"/>
<evidence type="ECO:0000313" key="1">
    <source>
        <dbReference type="EMBL" id="OLG86991.1"/>
    </source>
</evidence>
<reference evidence="2" key="2">
    <citation type="submission" date="2015-01" db="EMBL/GenBank/DDBJ databases">
        <authorList>
            <person name="Midha S."/>
            <person name="Anil M.G."/>
            <person name="Mishra D."/>
            <person name="Brahma K."/>
            <person name="Laha G.S."/>
            <person name="Sundaram R.M."/>
            <person name="Sonti R.V."/>
            <person name="Patil P.B."/>
        </authorList>
    </citation>
    <scope>NUCLEOTIDE SEQUENCE</scope>
    <source>
        <strain evidence="2">IXO792</strain>
    </source>
</reference>
<proteinExistence type="predicted"/>
<evidence type="ECO:0000313" key="2">
    <source>
        <dbReference type="EMBL" id="UXW03047.1"/>
    </source>
</evidence>
<dbReference type="Proteomes" id="UP000187097">
    <property type="component" value="Chromosome"/>
</dbReference>
<accession>A0A854CHA9</accession>
<name>A0A854CHA9_XANOO</name>
<protein>
    <submittedName>
        <fullName evidence="1">Uncharacterized protein</fullName>
    </submittedName>
</protein>
<dbReference type="EMBL" id="CP047493">
    <property type="protein sequence ID" value="UXW03047.1"/>
    <property type="molecule type" value="Genomic_DNA"/>
</dbReference>
<dbReference type="EMBL" id="JXEA01000296">
    <property type="protein sequence ID" value="OLG86991.1"/>
    <property type="molecule type" value="Genomic_DNA"/>
</dbReference>
<reference evidence="2" key="3">
    <citation type="submission" date="2020-01" db="EMBL/GenBank/DDBJ databases">
        <title>Complete genome investigation of Xanthomonas oryzae strains.</title>
        <authorList>
            <person name="Kaur A."/>
            <person name="Bansal K."/>
            <person name="Patil P.B."/>
        </authorList>
    </citation>
    <scope>NUCLEOTIDE SEQUENCE</scope>
    <source>
        <strain evidence="2">IXO792</strain>
    </source>
</reference>
<reference evidence="1" key="1">
    <citation type="submission" date="2015-01" db="EMBL/GenBank/DDBJ databases">
        <title>Population genomics of rice bacterial leaf blight strains from India.</title>
        <authorList>
            <person name="Midha S."/>
            <person name="Anil M.G."/>
            <person name="Mishra D."/>
            <person name="Brahma K."/>
            <person name="Laha G.S."/>
            <person name="Sundaram R.M."/>
            <person name="Sonti R.V."/>
            <person name="Patil P.B."/>
        </authorList>
    </citation>
    <scope>NUCLEOTIDE SEQUENCE</scope>
    <source>
        <strain evidence="1">BXO512</strain>
    </source>
</reference>
<gene>
    <name evidence="1" type="ORF">BXO512_18405</name>
    <name evidence="2" type="ORF">IXO792_21555</name>
</gene>